<evidence type="ECO:0000256" key="26">
    <source>
        <dbReference type="ARBA" id="ARBA00049457"/>
    </source>
</evidence>
<keyword evidence="5" id="KW-0378">Hydrolase</keyword>
<evidence type="ECO:0000259" key="31">
    <source>
        <dbReference type="Pfam" id="PF07687"/>
    </source>
</evidence>
<evidence type="ECO:0000256" key="5">
    <source>
        <dbReference type="ARBA" id="ARBA00022801"/>
    </source>
</evidence>
<evidence type="ECO:0000256" key="29">
    <source>
        <dbReference type="SAM" id="Phobius"/>
    </source>
</evidence>
<dbReference type="Gene3D" id="1.10.150.900">
    <property type="match status" value="1"/>
</dbReference>
<comment type="catalytic activity">
    <reaction evidence="21">
        <text>N-(9Z-octadecenoyl)-L-tryptophan + H2O = L-tryptophan + (9Z)-octadecenoate</text>
        <dbReference type="Rhea" id="RHEA:64176"/>
        <dbReference type="ChEBI" id="CHEBI:15377"/>
        <dbReference type="ChEBI" id="CHEBI:30823"/>
        <dbReference type="ChEBI" id="CHEBI:57912"/>
        <dbReference type="ChEBI" id="CHEBI:149733"/>
    </reaction>
    <physiologicalReaction direction="left-to-right" evidence="21">
        <dbReference type="Rhea" id="RHEA:64177"/>
    </physiologicalReaction>
</comment>
<dbReference type="GO" id="GO:0043604">
    <property type="term" value="P:amide biosynthetic process"/>
    <property type="evidence" value="ECO:0007669"/>
    <property type="project" value="TreeGrafter"/>
</dbReference>
<dbReference type="InterPro" id="IPR011650">
    <property type="entry name" value="Peptidase_M20_dimer"/>
</dbReference>
<dbReference type="Gene3D" id="3.40.630.10">
    <property type="entry name" value="Zn peptidases"/>
    <property type="match status" value="1"/>
</dbReference>
<keyword evidence="3" id="KW-0645">Protease</keyword>
<protein>
    <submittedName>
        <fullName evidence="32">Peptidase M20 domain-containing 1</fullName>
    </submittedName>
</protein>
<evidence type="ECO:0000256" key="7">
    <source>
        <dbReference type="ARBA" id="ARBA00034698"/>
    </source>
</evidence>
<organism evidence="32">
    <name type="scientific">Callorhinchus milii</name>
    <name type="common">Ghost shark</name>
    <dbReference type="NCBI Taxonomy" id="7868"/>
    <lineage>
        <taxon>Eukaryota</taxon>
        <taxon>Metazoa</taxon>
        <taxon>Chordata</taxon>
        <taxon>Craniata</taxon>
        <taxon>Vertebrata</taxon>
        <taxon>Chondrichthyes</taxon>
        <taxon>Holocephali</taxon>
        <taxon>Chimaeriformes</taxon>
        <taxon>Callorhinchidae</taxon>
        <taxon>Callorhinchus</taxon>
    </lineage>
</organism>
<comment type="catalytic activity">
    <reaction evidence="14">
        <text>N-hexadecanoyl-L-phenylalanine + H2O = hexadecanoate + L-phenylalanine</text>
        <dbReference type="Rhea" id="RHEA:64124"/>
        <dbReference type="ChEBI" id="CHEBI:7896"/>
        <dbReference type="ChEBI" id="CHEBI:15377"/>
        <dbReference type="ChEBI" id="CHEBI:58095"/>
        <dbReference type="ChEBI" id="CHEBI:149699"/>
    </reaction>
    <physiologicalReaction direction="left-to-right" evidence="14">
        <dbReference type="Rhea" id="RHEA:64125"/>
    </physiologicalReaction>
</comment>
<accession>V9KGK5</accession>
<dbReference type="FunFam" id="1.10.150.900:FF:000003">
    <property type="entry name" value="N-fatty-acyl-amino acid synthase/hydrolase PM20D1"/>
    <property type="match status" value="1"/>
</dbReference>
<feature type="binding site" evidence="28">
    <location>
        <position position="504"/>
    </location>
    <ligand>
        <name>Zn(2+)</name>
        <dbReference type="ChEBI" id="CHEBI:29105"/>
        <label>1</label>
    </ligand>
</feature>
<evidence type="ECO:0000256" key="16">
    <source>
        <dbReference type="ARBA" id="ARBA00048380"/>
    </source>
</evidence>
<comment type="pathway">
    <text evidence="1">Lipid metabolism; fatty acid metabolism.</text>
</comment>
<dbReference type="CDD" id="cd05674">
    <property type="entry name" value="M20_yscS"/>
    <property type="match status" value="1"/>
</dbReference>
<dbReference type="GO" id="GO:0006508">
    <property type="term" value="P:proteolysis"/>
    <property type="evidence" value="ECO:0007669"/>
    <property type="project" value="UniProtKB-KW"/>
</dbReference>
<dbReference type="PANTHER" id="PTHR45962">
    <property type="entry name" value="N-FATTY-ACYL-AMINO ACID SYNTHASE/HYDROLASE PM20D1"/>
    <property type="match status" value="1"/>
</dbReference>
<dbReference type="AlphaFoldDB" id="V9KGK5"/>
<feature type="binding site" evidence="28">
    <location>
        <position position="232"/>
    </location>
    <ligand>
        <name>Zn(2+)</name>
        <dbReference type="ChEBI" id="CHEBI:29105"/>
        <label>1</label>
    </ligand>
</feature>
<dbReference type="Pfam" id="PF01546">
    <property type="entry name" value="Peptidase_M20"/>
    <property type="match status" value="1"/>
</dbReference>
<dbReference type="PIRSF" id="PIRSF037217">
    <property type="entry name" value="Carboxypeptidase_S"/>
    <property type="match status" value="1"/>
</dbReference>
<dbReference type="SUPFAM" id="SSF53187">
    <property type="entry name" value="Zn-dependent exopeptidases"/>
    <property type="match status" value="1"/>
</dbReference>
<reference evidence="32" key="1">
    <citation type="journal article" date="2014" name="Nature">
        <title>Elephant shark genome provides unique insights into gnathostome evolution.</title>
        <authorList>
            <consortium name="International Elephant Shark Genome Sequencing Consortium"/>
            <person name="Venkatesh B."/>
            <person name="Lee A.P."/>
            <person name="Ravi V."/>
            <person name="Maurya A.K."/>
            <person name="Lian M.M."/>
            <person name="Swann J.B."/>
            <person name="Ohta Y."/>
            <person name="Flajnik M.F."/>
            <person name="Sutoh Y."/>
            <person name="Kasahara M."/>
            <person name="Hoon S."/>
            <person name="Gangu V."/>
            <person name="Roy S.W."/>
            <person name="Irimia M."/>
            <person name="Korzh V."/>
            <person name="Kondrychyn I."/>
            <person name="Lim Z.W."/>
            <person name="Tay B.H."/>
            <person name="Tohari S."/>
            <person name="Kong K.W."/>
            <person name="Ho S."/>
            <person name="Lorente-Galdos B."/>
            <person name="Quilez J."/>
            <person name="Marques-Bonet T."/>
            <person name="Raney B.J."/>
            <person name="Ingham P.W."/>
            <person name="Tay A."/>
            <person name="Hillier L.W."/>
            <person name="Minx P."/>
            <person name="Boehm T."/>
            <person name="Wilson R.K."/>
            <person name="Brenner S."/>
            <person name="Warren W.C."/>
        </authorList>
    </citation>
    <scope>NUCLEOTIDE SEQUENCE</scope>
    <source>
        <tissue evidence="32">Intestine</tissue>
    </source>
</reference>
<evidence type="ECO:0000256" key="3">
    <source>
        <dbReference type="ARBA" id="ARBA00022670"/>
    </source>
</evidence>
<comment type="catalytic activity">
    <reaction evidence="11">
        <text>N-octadecanoyl-L-phenylalanine + H2O = octadecanoate + L-phenylalanine</text>
        <dbReference type="Rhea" id="RHEA:64128"/>
        <dbReference type="ChEBI" id="CHEBI:15377"/>
        <dbReference type="ChEBI" id="CHEBI:25629"/>
        <dbReference type="ChEBI" id="CHEBI:58095"/>
        <dbReference type="ChEBI" id="CHEBI:149700"/>
    </reaction>
    <physiologicalReaction direction="left-to-right" evidence="11">
        <dbReference type="Rhea" id="RHEA:64129"/>
    </physiologicalReaction>
</comment>
<dbReference type="Pfam" id="PF07687">
    <property type="entry name" value="M20_dimer"/>
    <property type="match status" value="1"/>
</dbReference>
<evidence type="ECO:0000256" key="21">
    <source>
        <dbReference type="ARBA" id="ARBA00048822"/>
    </source>
</evidence>
<name>V9KGK5_CALMI</name>
<keyword evidence="29" id="KW-0812">Transmembrane</keyword>
<keyword evidence="29" id="KW-0472">Membrane</keyword>
<proteinExistence type="evidence at transcript level"/>
<feature type="binding site" evidence="28">
    <location>
        <position position="165"/>
    </location>
    <ligand>
        <name>Zn(2+)</name>
        <dbReference type="ChEBI" id="CHEBI:29105"/>
        <label>2</label>
    </ligand>
</feature>
<comment type="function">
    <text evidence="8">Secreted enzyme that regulates the endogenous N-fatty acyl amino acid (NAAs) tissue and circulating levels by functioning as a bidirectional NAA synthase/hydrolase. It condenses free fatty acids and free amino acids to generate NAAs and bidirectionally catalyzes the reverse hydrolysis reaction. Some of these NAAs stimulate oxidative metabolism via mitochondrial uncoupling, increasing energy expenditure in a UPC1-independent manner. Thereby, this secreted protein may indirectly regulate whole body energy expenditure. PM20D1 circulates in tight association with both low- and high-density (LDL and HDL,respectively) lipoprotein particles.</text>
</comment>
<dbReference type="GO" id="GO:1990845">
    <property type="term" value="P:adaptive thermogenesis"/>
    <property type="evidence" value="ECO:0007669"/>
    <property type="project" value="UniProtKB-ARBA"/>
</dbReference>
<feature type="domain" description="Peptidase M20 dimerisation" evidence="31">
    <location>
        <begin position="281"/>
        <end position="422"/>
    </location>
</feature>
<dbReference type="InterPro" id="IPR002933">
    <property type="entry name" value="Peptidase_M20"/>
</dbReference>
<comment type="catalytic activity">
    <reaction evidence="10">
        <text>N-(4Z,7Z,10Z,13Z,16Z,19Z-docosahexaenoyl)-L-phenylalanine + H2O = (4Z,7Z,10Z,13Z,16Z,19Z)-docosahexaenoate + L-phenylalanine</text>
        <dbReference type="Rhea" id="RHEA:64132"/>
        <dbReference type="ChEBI" id="CHEBI:15377"/>
        <dbReference type="ChEBI" id="CHEBI:58095"/>
        <dbReference type="ChEBI" id="CHEBI:77016"/>
        <dbReference type="ChEBI" id="CHEBI:149701"/>
    </reaction>
    <physiologicalReaction direction="left-to-right" evidence="10">
        <dbReference type="Rhea" id="RHEA:64133"/>
    </physiologicalReaction>
</comment>
<dbReference type="GO" id="GO:0006520">
    <property type="term" value="P:amino acid metabolic process"/>
    <property type="evidence" value="ECO:0007669"/>
    <property type="project" value="UniProtKB-ARBA"/>
</dbReference>
<evidence type="ECO:0000256" key="2">
    <source>
        <dbReference type="ARBA" id="ARBA00006247"/>
    </source>
</evidence>
<dbReference type="GO" id="GO:0006629">
    <property type="term" value="P:lipid metabolic process"/>
    <property type="evidence" value="ECO:0007669"/>
    <property type="project" value="UniProtKB-ARBA"/>
</dbReference>
<evidence type="ECO:0000256" key="12">
    <source>
        <dbReference type="ARBA" id="ARBA00047866"/>
    </source>
</evidence>
<comment type="catalytic activity">
    <reaction evidence="16">
        <text>N-(9Z-octadecenoyl)-L-asparagine + H2O = L-asparagine + (9Z)-octadecenoate</text>
        <dbReference type="Rhea" id="RHEA:64136"/>
        <dbReference type="ChEBI" id="CHEBI:15377"/>
        <dbReference type="ChEBI" id="CHEBI:30823"/>
        <dbReference type="ChEBI" id="CHEBI:58048"/>
        <dbReference type="ChEBI" id="CHEBI:149730"/>
    </reaction>
    <physiologicalReaction direction="left-to-right" evidence="16">
        <dbReference type="Rhea" id="RHEA:64137"/>
    </physiologicalReaction>
</comment>
<dbReference type="PANTHER" id="PTHR45962:SF1">
    <property type="entry name" value="N-FATTY-ACYL-AMINO ACID SYNTHASE_HYDROLASE PM20D1"/>
    <property type="match status" value="1"/>
</dbReference>
<feature type="transmembrane region" description="Helical" evidence="29">
    <location>
        <begin position="36"/>
        <end position="57"/>
    </location>
</feature>
<dbReference type="GO" id="GO:0004046">
    <property type="term" value="F:aminoacylase activity"/>
    <property type="evidence" value="ECO:0007669"/>
    <property type="project" value="UniProtKB-EC"/>
</dbReference>
<comment type="catalytic activity">
    <reaction evidence="23">
        <text>an N-acyl-aromatic L-alpha-amino acid + H2O = an aromatic L-alpha-amino acid + a carboxylate</text>
        <dbReference type="Rhea" id="RHEA:54184"/>
        <dbReference type="ChEBI" id="CHEBI:15377"/>
        <dbReference type="ChEBI" id="CHEBI:29067"/>
        <dbReference type="ChEBI" id="CHEBI:84824"/>
        <dbReference type="ChEBI" id="CHEBI:138093"/>
        <dbReference type="EC" id="3.5.1.114"/>
    </reaction>
    <physiologicalReaction direction="left-to-right" evidence="23">
        <dbReference type="Rhea" id="RHEA:54185"/>
    </physiologicalReaction>
    <physiologicalReaction direction="right-to-left" evidence="23">
        <dbReference type="Rhea" id="RHEA:54186"/>
    </physiologicalReaction>
</comment>
<keyword evidence="29" id="KW-1133">Transmembrane helix</keyword>
<dbReference type="GO" id="GO:0043605">
    <property type="term" value="P:amide catabolic process"/>
    <property type="evidence" value="ECO:0007669"/>
    <property type="project" value="UniProtKB-ARBA"/>
</dbReference>
<comment type="catalytic activity">
    <reaction evidence="20">
        <text>N-(9Z-octadecenoyl)-L-glutamine + H2O = L-glutamine + (9Z)-octadecenoate</text>
        <dbReference type="Rhea" id="RHEA:51356"/>
        <dbReference type="ChEBI" id="CHEBI:15377"/>
        <dbReference type="ChEBI" id="CHEBI:30823"/>
        <dbReference type="ChEBI" id="CHEBI:58359"/>
        <dbReference type="ChEBI" id="CHEBI:134033"/>
    </reaction>
    <physiologicalReaction direction="left-to-right" evidence="20">
        <dbReference type="Rhea" id="RHEA:51357"/>
    </physiologicalReaction>
</comment>
<evidence type="ECO:0000256" key="30">
    <source>
        <dbReference type="SAM" id="SignalP"/>
    </source>
</evidence>
<evidence type="ECO:0000256" key="11">
    <source>
        <dbReference type="ARBA" id="ARBA00047723"/>
    </source>
</evidence>
<evidence type="ECO:0000256" key="27">
    <source>
        <dbReference type="PIRSR" id="PIRSR037217-1"/>
    </source>
</evidence>
<evidence type="ECO:0000256" key="28">
    <source>
        <dbReference type="PIRSR" id="PIRSR037217-2"/>
    </source>
</evidence>
<dbReference type="InterPro" id="IPR047177">
    <property type="entry name" value="Pept_M20A"/>
</dbReference>
<feature type="signal peptide" evidence="30">
    <location>
        <begin position="1"/>
        <end position="20"/>
    </location>
</feature>
<comment type="pathway">
    <text evidence="7">Amino-acid metabolism.</text>
</comment>
<evidence type="ECO:0000256" key="6">
    <source>
        <dbReference type="ARBA" id="ARBA00022833"/>
    </source>
</evidence>
<feature type="binding site" evidence="28">
    <location>
        <position position="197"/>
    </location>
    <ligand>
        <name>Zn(2+)</name>
        <dbReference type="ChEBI" id="CHEBI:29105"/>
        <label>1</label>
    </ligand>
</feature>
<keyword evidence="6 28" id="KW-0862">Zinc</keyword>
<evidence type="ECO:0000256" key="13">
    <source>
        <dbReference type="ARBA" id="ARBA00047874"/>
    </source>
</evidence>
<dbReference type="InterPro" id="IPR036264">
    <property type="entry name" value="Bact_exopeptidase_dim_dom"/>
</dbReference>
<evidence type="ECO:0000313" key="32">
    <source>
        <dbReference type="EMBL" id="AFO96959.1"/>
    </source>
</evidence>
<evidence type="ECO:0000256" key="17">
    <source>
        <dbReference type="ARBA" id="ARBA00048402"/>
    </source>
</evidence>
<comment type="catalytic activity">
    <reaction evidence="24">
        <text>L-phenylalanine + (9Z)-octadecenoate = N-(9Z-octadecenoyl)-L-phenylalanine + H2O</text>
        <dbReference type="Rhea" id="RHEA:51300"/>
        <dbReference type="ChEBI" id="CHEBI:15377"/>
        <dbReference type="ChEBI" id="CHEBI:30823"/>
        <dbReference type="ChEBI" id="CHEBI:58095"/>
        <dbReference type="ChEBI" id="CHEBI:134020"/>
    </reaction>
    <physiologicalReaction direction="left-to-right" evidence="24">
        <dbReference type="Rhea" id="RHEA:51301"/>
    </physiologicalReaction>
    <physiologicalReaction direction="right-to-left" evidence="24">
        <dbReference type="Rhea" id="RHEA:51302"/>
    </physiologicalReaction>
</comment>
<evidence type="ECO:0000256" key="15">
    <source>
        <dbReference type="ARBA" id="ARBA00048145"/>
    </source>
</evidence>
<dbReference type="Gene3D" id="3.30.70.360">
    <property type="match status" value="1"/>
</dbReference>
<evidence type="ECO:0000256" key="9">
    <source>
        <dbReference type="ARBA" id="ARBA00047450"/>
    </source>
</evidence>
<dbReference type="EMBL" id="JW864442">
    <property type="protein sequence ID" value="AFO96959.1"/>
    <property type="molecule type" value="mRNA"/>
</dbReference>
<feature type="binding site" evidence="28">
    <location>
        <position position="197"/>
    </location>
    <ligand>
        <name>Zn(2+)</name>
        <dbReference type="ChEBI" id="CHEBI:29105"/>
        <label>2</label>
    </ligand>
</feature>
<dbReference type="InterPro" id="IPR017141">
    <property type="entry name" value="Pept_M20_carboxypep"/>
</dbReference>
<dbReference type="GO" id="GO:0004181">
    <property type="term" value="F:metallocarboxypeptidase activity"/>
    <property type="evidence" value="ECO:0007669"/>
    <property type="project" value="InterPro"/>
</dbReference>
<dbReference type="GO" id="GO:0046872">
    <property type="term" value="F:metal ion binding"/>
    <property type="evidence" value="ECO:0007669"/>
    <property type="project" value="UniProtKB-KW"/>
</dbReference>
<evidence type="ECO:0000256" key="25">
    <source>
        <dbReference type="ARBA" id="ARBA00049100"/>
    </source>
</evidence>
<sequence length="544" mass="60413">MCGLFSVCLALLQCSGLLWAAPAADRCSAEMNRARIVKLTALLVLCAFAVFLVALLIRAHTFQPGSWQLRDCLPNNRTLAANFTPEERDELLSVFKGAIQLPTVSTSYSELNITALKSFTDYLPKAFPGVFSSDLVRHEIIANYSHLFTVRGSDPGLRPYILTAHLDVVPVAEEKWDFPPFSGEESDGYLYGRGTLDDKASAVGILQALEFLLNRGYVPRRAFYVAIGHDEEVGGDNGARNIAATLESRGVKLSFLLDEGSVILDHIIPGLKKPVAVIAVTEKGQALFSLKVNTQTGHSSMPMRESSIGILASAVSRLEKKPMPRMFGLGPELAMFEQLGPEMSFPLNIIMANLWLFAPIISRTLEKNPSMNALVRTTTAVTEFHAGIKPNVLPPTANATLNFRIHPAHSVQGLIEEMRYTIDDDRVKIDLLYGFDPLPTSPHDELAFGYQIIRTTVQNVFPEVFVIPGLSVANTDTRHYQHLTEGLYRFVPLWITQEDTGRIHGPNERISVKNYEEIVRFYFHLIQNSDLNLRLNVHSSGHEL</sequence>
<evidence type="ECO:0000256" key="10">
    <source>
        <dbReference type="ARBA" id="ARBA00047567"/>
    </source>
</evidence>
<comment type="catalytic activity">
    <reaction evidence="19">
        <text>N-(9Z-octadecenoyl)-L-serine + H2O = L-serine + (9Z)-octadecenoate</text>
        <dbReference type="Rhea" id="RHEA:51352"/>
        <dbReference type="ChEBI" id="CHEBI:15377"/>
        <dbReference type="ChEBI" id="CHEBI:30823"/>
        <dbReference type="ChEBI" id="CHEBI:33384"/>
        <dbReference type="ChEBI" id="CHEBI:134031"/>
    </reaction>
    <physiologicalReaction direction="left-to-right" evidence="19">
        <dbReference type="Rhea" id="RHEA:51353"/>
    </physiologicalReaction>
</comment>
<feature type="binding site" evidence="28">
    <location>
        <position position="258"/>
    </location>
    <ligand>
        <name>Zn(2+)</name>
        <dbReference type="ChEBI" id="CHEBI:29105"/>
        <label>2</label>
    </ligand>
</feature>
<evidence type="ECO:0000256" key="18">
    <source>
        <dbReference type="ARBA" id="ARBA00048579"/>
    </source>
</evidence>
<comment type="catalytic activity">
    <reaction evidence="17">
        <text>N-(5Z,8Z,11Z,14Z)-eicosatetraenoyl-glycine + H2O = (5Z,8Z,11Z,14Z)-eicosatetraenoate + glycine</text>
        <dbReference type="Rhea" id="RHEA:64108"/>
        <dbReference type="ChEBI" id="CHEBI:15377"/>
        <dbReference type="ChEBI" id="CHEBI:32395"/>
        <dbReference type="ChEBI" id="CHEBI:57305"/>
        <dbReference type="ChEBI" id="CHEBI:59002"/>
    </reaction>
    <physiologicalReaction direction="left-to-right" evidence="17">
        <dbReference type="Rhea" id="RHEA:64109"/>
    </physiologicalReaction>
    <physiologicalReaction direction="right-to-left" evidence="17">
        <dbReference type="Rhea" id="RHEA:64110"/>
    </physiologicalReaction>
</comment>
<keyword evidence="4 28" id="KW-0479">Metal-binding</keyword>
<feature type="chain" id="PRO_5004777797" evidence="30">
    <location>
        <begin position="21"/>
        <end position="544"/>
    </location>
</feature>
<evidence type="ECO:0000256" key="14">
    <source>
        <dbReference type="ARBA" id="ARBA00047879"/>
    </source>
</evidence>
<feature type="active site" evidence="27">
    <location>
        <position position="167"/>
    </location>
</feature>
<evidence type="ECO:0000256" key="22">
    <source>
        <dbReference type="ARBA" id="ARBA00048827"/>
    </source>
</evidence>
<evidence type="ECO:0000256" key="8">
    <source>
        <dbReference type="ARBA" id="ARBA00046147"/>
    </source>
</evidence>
<evidence type="ECO:0000256" key="4">
    <source>
        <dbReference type="ARBA" id="ARBA00022723"/>
    </source>
</evidence>
<evidence type="ECO:0000256" key="24">
    <source>
        <dbReference type="ARBA" id="ARBA00048879"/>
    </source>
</evidence>
<comment type="catalytic activity">
    <reaction evidence="12">
        <text>N-(9Z-octadecenoyl)-L-tyrosine + H2O = L-tyrosine + (9Z)-octadecenoate</text>
        <dbReference type="Rhea" id="RHEA:64184"/>
        <dbReference type="ChEBI" id="CHEBI:15377"/>
        <dbReference type="ChEBI" id="CHEBI:30823"/>
        <dbReference type="ChEBI" id="CHEBI:58315"/>
        <dbReference type="ChEBI" id="CHEBI:149734"/>
    </reaction>
    <physiologicalReaction direction="left-to-right" evidence="12">
        <dbReference type="Rhea" id="RHEA:64185"/>
    </physiologicalReaction>
</comment>
<comment type="similarity">
    <text evidence="2">Belongs to the peptidase M20A family.</text>
</comment>
<evidence type="ECO:0000256" key="20">
    <source>
        <dbReference type="ARBA" id="ARBA00048729"/>
    </source>
</evidence>
<dbReference type="GO" id="GO:0005576">
    <property type="term" value="C:extracellular region"/>
    <property type="evidence" value="ECO:0007669"/>
    <property type="project" value="UniProtKB-ARBA"/>
</dbReference>
<comment type="catalytic activity">
    <reaction evidence="22">
        <text>N-(9Z-octadecenoyl)-L-leucine + H2O = L-leucine + (9Z)-octadecenoate</text>
        <dbReference type="Rhea" id="RHEA:51360"/>
        <dbReference type="ChEBI" id="CHEBI:15377"/>
        <dbReference type="ChEBI" id="CHEBI:30823"/>
        <dbReference type="ChEBI" id="CHEBI:57427"/>
        <dbReference type="ChEBI" id="CHEBI:134035"/>
    </reaction>
    <physiologicalReaction direction="left-to-right" evidence="22">
        <dbReference type="Rhea" id="RHEA:51361"/>
    </physiologicalReaction>
    <physiologicalReaction direction="right-to-left" evidence="22">
        <dbReference type="Rhea" id="RHEA:51362"/>
    </physiologicalReaction>
</comment>
<evidence type="ECO:0000256" key="19">
    <source>
        <dbReference type="ARBA" id="ARBA00048597"/>
    </source>
</evidence>
<comment type="catalytic activity">
    <reaction evidence="26">
        <text>N-(9Z-octadecenoyl)-L-lysine + H2O = L-lysine + (9Z)-octadecenoate</text>
        <dbReference type="Rhea" id="RHEA:64192"/>
        <dbReference type="ChEBI" id="CHEBI:15377"/>
        <dbReference type="ChEBI" id="CHEBI:30823"/>
        <dbReference type="ChEBI" id="CHEBI:32551"/>
        <dbReference type="ChEBI" id="CHEBI:149731"/>
    </reaction>
    <physiologicalReaction direction="left-to-right" evidence="26">
        <dbReference type="Rhea" id="RHEA:64193"/>
    </physiologicalReaction>
</comment>
<dbReference type="SMR" id="V9KGK5"/>
<dbReference type="FunFam" id="3.40.630.10:FF:000027">
    <property type="entry name" value="N-fatty-acyl-amino acid synthase/hydrolase PM20D1"/>
    <property type="match status" value="1"/>
</dbReference>
<comment type="catalytic activity">
    <reaction evidence="18">
        <text>an N-acyl-L-amino acid + H2O = an L-alpha-amino acid + a carboxylate</text>
        <dbReference type="Rhea" id="RHEA:15565"/>
        <dbReference type="ChEBI" id="CHEBI:15377"/>
        <dbReference type="ChEBI" id="CHEBI:29067"/>
        <dbReference type="ChEBI" id="CHEBI:59869"/>
        <dbReference type="ChEBI" id="CHEBI:59874"/>
        <dbReference type="EC" id="3.5.1.14"/>
    </reaction>
    <physiologicalReaction direction="left-to-right" evidence="18">
        <dbReference type="Rhea" id="RHEA:15566"/>
    </physiologicalReaction>
    <physiologicalReaction direction="right-to-left" evidence="18">
        <dbReference type="Rhea" id="RHEA:15567"/>
    </physiologicalReaction>
</comment>
<keyword evidence="30" id="KW-0732">Signal</keyword>
<dbReference type="SUPFAM" id="SSF55031">
    <property type="entry name" value="Bacterial exopeptidase dimerisation domain"/>
    <property type="match status" value="1"/>
</dbReference>
<comment type="catalytic activity">
    <reaction evidence="25">
        <text>N-(5Z,8Z,11Z,14Z-eicosatetraenoyl)-L-serine + H2O = (5Z,8Z,11Z,14Z)-eicosatetraenoate + L-serine</text>
        <dbReference type="Rhea" id="RHEA:64116"/>
        <dbReference type="ChEBI" id="CHEBI:15377"/>
        <dbReference type="ChEBI" id="CHEBI:32395"/>
        <dbReference type="ChEBI" id="CHEBI:33384"/>
        <dbReference type="ChEBI" id="CHEBI:149697"/>
    </reaction>
    <physiologicalReaction direction="left-to-right" evidence="25">
        <dbReference type="Rhea" id="RHEA:64117"/>
    </physiologicalReaction>
    <physiologicalReaction direction="right-to-left" evidence="25">
        <dbReference type="Rhea" id="RHEA:64118"/>
    </physiologicalReaction>
</comment>
<evidence type="ECO:0000256" key="1">
    <source>
        <dbReference type="ARBA" id="ARBA00004872"/>
    </source>
</evidence>
<evidence type="ECO:0000256" key="23">
    <source>
        <dbReference type="ARBA" id="ARBA00048840"/>
    </source>
</evidence>
<comment type="catalytic activity">
    <reaction evidence="13">
        <text>(5Z,8Z,11Z,14Z)-eicosatetraenoate + L-phenylalanine = N-(5Z,8Z,11Z,14Z-eicosatetraenoyl)-L-phenylalanine + H2O</text>
        <dbReference type="Rhea" id="RHEA:51312"/>
        <dbReference type="ChEBI" id="CHEBI:15377"/>
        <dbReference type="ChEBI" id="CHEBI:32395"/>
        <dbReference type="ChEBI" id="CHEBI:58095"/>
        <dbReference type="ChEBI" id="CHEBI:134022"/>
    </reaction>
    <physiologicalReaction direction="left-to-right" evidence="13">
        <dbReference type="Rhea" id="RHEA:51313"/>
    </physiologicalReaction>
    <physiologicalReaction direction="right-to-left" evidence="13">
        <dbReference type="Rhea" id="RHEA:51314"/>
    </physiologicalReaction>
</comment>
<comment type="catalytic activity">
    <reaction evidence="15">
        <text>N-(9Z-octadecenoyl)-L-methionine + H2O = (9Z)-octadecenoate + L-methionine</text>
        <dbReference type="Rhea" id="RHEA:64144"/>
        <dbReference type="ChEBI" id="CHEBI:15377"/>
        <dbReference type="ChEBI" id="CHEBI:30823"/>
        <dbReference type="ChEBI" id="CHEBI:57844"/>
        <dbReference type="ChEBI" id="CHEBI:149732"/>
    </reaction>
    <physiologicalReaction direction="left-to-right" evidence="15">
        <dbReference type="Rhea" id="RHEA:64145"/>
    </physiologicalReaction>
</comment>
<feature type="active site" description="Proton acceptor" evidence="27">
    <location>
        <position position="231"/>
    </location>
</feature>
<comment type="catalytic activity">
    <reaction evidence="9">
        <text>(9Z)-octadecenoate + glycine = N-(9Z-octadecenoyl)glycine + H2O</text>
        <dbReference type="Rhea" id="RHEA:51316"/>
        <dbReference type="ChEBI" id="CHEBI:15377"/>
        <dbReference type="ChEBI" id="CHEBI:30823"/>
        <dbReference type="ChEBI" id="CHEBI:57305"/>
        <dbReference type="ChEBI" id="CHEBI:133992"/>
    </reaction>
    <physiologicalReaction direction="right-to-left" evidence="9">
        <dbReference type="Rhea" id="RHEA:51318"/>
    </physiologicalReaction>
</comment>